<dbReference type="Gene3D" id="3.40.50.1010">
    <property type="entry name" value="5'-nuclease"/>
    <property type="match status" value="1"/>
</dbReference>
<proteinExistence type="predicted"/>
<feature type="region of interest" description="Disordered" evidence="1">
    <location>
        <begin position="55"/>
        <end position="77"/>
    </location>
</feature>
<gene>
    <name evidence="3" type="ORF">PABY_24460</name>
</gene>
<dbReference type="EMBL" id="AP028907">
    <property type="protein sequence ID" value="BES82879.1"/>
    <property type="molecule type" value="Genomic_DNA"/>
</dbReference>
<feature type="compositionally biased region" description="Basic and acidic residues" evidence="1">
    <location>
        <begin position="55"/>
        <end position="68"/>
    </location>
</feature>
<protein>
    <recommendedName>
        <fullName evidence="2">PIN domain-containing protein</fullName>
    </recommendedName>
</protein>
<reference evidence="3 4" key="1">
    <citation type="submission" date="2023-09" db="EMBL/GenBank/DDBJ databases">
        <title>Pyrofollis japonicus gen. nov. sp. nov., a novel member of the family Pyrodictiaceae isolated from the Iheya North hydrothermal field.</title>
        <authorList>
            <person name="Miyazaki U."/>
            <person name="Sanari M."/>
            <person name="Tame A."/>
            <person name="Kitajima M."/>
            <person name="Okamoto A."/>
            <person name="Sawayama S."/>
            <person name="Miyazaki J."/>
            <person name="Takai K."/>
            <person name="Nakagawa S."/>
        </authorList>
    </citation>
    <scope>NUCLEOTIDE SEQUENCE [LARGE SCALE GENOMIC DNA]</scope>
    <source>
        <strain evidence="3 4">AV2</strain>
    </source>
</reference>
<dbReference type="InterPro" id="IPR029060">
    <property type="entry name" value="PIN-like_dom_sf"/>
</dbReference>
<accession>A0ABM8IZA6</accession>
<dbReference type="RefSeq" id="WP_420917877.1">
    <property type="nucleotide sequence ID" value="NZ_AP028907.1"/>
</dbReference>
<dbReference type="InterPro" id="IPR002716">
    <property type="entry name" value="PIN_dom"/>
</dbReference>
<name>A0ABM8IZA6_9CREN</name>
<feature type="domain" description="PIN" evidence="2">
    <location>
        <begin position="3"/>
        <end position="55"/>
    </location>
</feature>
<dbReference type="SUPFAM" id="SSF88723">
    <property type="entry name" value="PIN domain-like"/>
    <property type="match status" value="1"/>
</dbReference>
<dbReference type="Proteomes" id="UP001341135">
    <property type="component" value="Chromosome"/>
</dbReference>
<keyword evidence="4" id="KW-1185">Reference proteome</keyword>
<evidence type="ECO:0000313" key="4">
    <source>
        <dbReference type="Proteomes" id="UP001341135"/>
    </source>
</evidence>
<organism evidence="3 4">
    <name type="scientific">Pyrodictium abyssi</name>
    <dbReference type="NCBI Taxonomy" id="54256"/>
    <lineage>
        <taxon>Archaea</taxon>
        <taxon>Thermoproteota</taxon>
        <taxon>Thermoprotei</taxon>
        <taxon>Desulfurococcales</taxon>
        <taxon>Pyrodictiaceae</taxon>
        <taxon>Pyrodictium</taxon>
    </lineage>
</organism>
<evidence type="ECO:0000256" key="1">
    <source>
        <dbReference type="SAM" id="MobiDB-lite"/>
    </source>
</evidence>
<dbReference type="Pfam" id="PF01850">
    <property type="entry name" value="PIN"/>
    <property type="match status" value="1"/>
</dbReference>
<sequence length="77" mass="8852">MKFVDSNVLVYYIFESEYSDKAAQLLTQHRDLATSIRVIDEVMLCIHKEASTRASRTKEARQGKEAHYSTRARLCNG</sequence>
<evidence type="ECO:0000259" key="2">
    <source>
        <dbReference type="Pfam" id="PF01850"/>
    </source>
</evidence>
<evidence type="ECO:0000313" key="3">
    <source>
        <dbReference type="EMBL" id="BES82879.1"/>
    </source>
</evidence>
<dbReference type="GeneID" id="99869676"/>